<dbReference type="Pfam" id="PF20077">
    <property type="entry name" value="CcmD_alt"/>
    <property type="match status" value="1"/>
</dbReference>
<sequence>MAKRLSYLVFTCLMLSLTSVFGQDTALAVTETVQQQNTETGPVNEFFRSNDKIYVVVGLLVIIFIFVILYLVRLDRRLTKLEKE</sequence>
<evidence type="ECO:0000256" key="2">
    <source>
        <dbReference type="SAM" id="SignalP"/>
    </source>
</evidence>
<feature type="signal peptide" evidence="2">
    <location>
        <begin position="1"/>
        <end position="22"/>
    </location>
</feature>
<keyword evidence="1" id="KW-0812">Transmembrane</keyword>
<dbReference type="Proteomes" id="UP000679126">
    <property type="component" value="Unassembled WGS sequence"/>
</dbReference>
<reference evidence="4" key="1">
    <citation type="submission" date="2021-03" db="EMBL/GenBank/DDBJ databases">
        <title>Assistant Professor.</title>
        <authorList>
            <person name="Huq M.A."/>
        </authorList>
    </citation>
    <scope>NUCLEOTIDE SEQUENCE [LARGE SCALE GENOMIC DNA]</scope>
    <source>
        <strain evidence="4">MAH-28</strain>
    </source>
</reference>
<keyword evidence="1" id="KW-0472">Membrane</keyword>
<keyword evidence="1" id="KW-1133">Transmembrane helix</keyword>
<gene>
    <name evidence="3" type="ORF">J7I43_00855</name>
</gene>
<dbReference type="RefSeq" id="WP_209142282.1">
    <property type="nucleotide sequence ID" value="NZ_JAGHKP010000001.1"/>
</dbReference>
<keyword evidence="2" id="KW-0732">Signal</keyword>
<evidence type="ECO:0000313" key="3">
    <source>
        <dbReference type="EMBL" id="MBO9150740.1"/>
    </source>
</evidence>
<dbReference type="EMBL" id="JAGHKP010000001">
    <property type="protein sequence ID" value="MBO9150740.1"/>
    <property type="molecule type" value="Genomic_DNA"/>
</dbReference>
<accession>A0ABS3Y7U4</accession>
<comment type="caution">
    <text evidence="3">The sequence shown here is derived from an EMBL/GenBank/DDBJ whole genome shotgun (WGS) entry which is preliminary data.</text>
</comment>
<evidence type="ECO:0000256" key="1">
    <source>
        <dbReference type="SAM" id="Phobius"/>
    </source>
</evidence>
<keyword evidence="4" id="KW-1185">Reference proteome</keyword>
<feature type="transmembrane region" description="Helical" evidence="1">
    <location>
        <begin position="53"/>
        <end position="72"/>
    </location>
</feature>
<feature type="chain" id="PRO_5046659916" description="CcmD family protein" evidence="2">
    <location>
        <begin position="23"/>
        <end position="84"/>
    </location>
</feature>
<protein>
    <recommendedName>
        <fullName evidence="5">CcmD family protein</fullName>
    </recommendedName>
</protein>
<evidence type="ECO:0008006" key="5">
    <source>
        <dbReference type="Google" id="ProtNLM"/>
    </source>
</evidence>
<proteinExistence type="predicted"/>
<name>A0ABS3Y7U4_9BACT</name>
<evidence type="ECO:0000313" key="4">
    <source>
        <dbReference type="Proteomes" id="UP000679126"/>
    </source>
</evidence>
<organism evidence="3 4">
    <name type="scientific">Chitinophaga chungangae</name>
    <dbReference type="NCBI Taxonomy" id="2821488"/>
    <lineage>
        <taxon>Bacteria</taxon>
        <taxon>Pseudomonadati</taxon>
        <taxon>Bacteroidota</taxon>
        <taxon>Chitinophagia</taxon>
        <taxon>Chitinophagales</taxon>
        <taxon>Chitinophagaceae</taxon>
        <taxon>Chitinophaga</taxon>
    </lineage>
</organism>